<evidence type="ECO:0000313" key="2">
    <source>
        <dbReference type="Proteomes" id="UP000541444"/>
    </source>
</evidence>
<organism evidence="1 2">
    <name type="scientific">Kingdonia uniflora</name>
    <dbReference type="NCBI Taxonomy" id="39325"/>
    <lineage>
        <taxon>Eukaryota</taxon>
        <taxon>Viridiplantae</taxon>
        <taxon>Streptophyta</taxon>
        <taxon>Embryophyta</taxon>
        <taxon>Tracheophyta</taxon>
        <taxon>Spermatophyta</taxon>
        <taxon>Magnoliopsida</taxon>
        <taxon>Ranunculales</taxon>
        <taxon>Circaeasteraceae</taxon>
        <taxon>Kingdonia</taxon>
    </lineage>
</organism>
<accession>A0A7J7L8K2</accession>
<dbReference type="InterPro" id="IPR004158">
    <property type="entry name" value="DUF247_pln"/>
</dbReference>
<proteinExistence type="predicted"/>
<dbReference type="PANTHER" id="PTHR31170:SF20">
    <property type="entry name" value="DUF247 DOMAIN PROTEIN"/>
    <property type="match status" value="1"/>
</dbReference>
<name>A0A7J7L8K2_9MAGN</name>
<gene>
    <name evidence="1" type="ORF">GIB67_025652</name>
</gene>
<sequence>MQKTRNLLRSKKIMNPLRFEKQGKVHQYLREVNKDAYIPMIISIVPFHRGKSSLQAIEEYKMWYFHDLMSRLPETCLGNMVKAIGKMEGDARTCYAKPIVMSSDEFVKKMLVDSCFMLELFVRCITEPEEALKSKDPLLNTIRRDMLLLENQLPFIVLERLFEIVTSHYPLTNPPLTSNVLITPLLLLDNKLELRPLSSINVRHALDLLRNHYLQPFEQYETSVSTSMVIIPMVVIPCVSDLRESGVKFRKSGSKDRCKITFNEDGVFVIPTNTFSDEDEVLYQNIIALEQCDKDCTRKFTSYILLLNHLIDTEKDVKLLRRKGIMDHYLGSDEAIARVINKVGTGVLIDGFIYNELYTKVNAYQSRRKTNGKQD</sequence>
<evidence type="ECO:0000313" key="1">
    <source>
        <dbReference type="EMBL" id="KAF6138923.1"/>
    </source>
</evidence>
<comment type="caution">
    <text evidence="1">The sequence shown here is derived from an EMBL/GenBank/DDBJ whole genome shotgun (WGS) entry which is preliminary data.</text>
</comment>
<reference evidence="1 2" key="1">
    <citation type="journal article" date="2020" name="IScience">
        <title>Genome Sequencing of the Endangered Kingdonia uniflora (Circaeasteraceae, Ranunculales) Reveals Potential Mechanisms of Evolutionary Specialization.</title>
        <authorList>
            <person name="Sun Y."/>
            <person name="Deng T."/>
            <person name="Zhang A."/>
            <person name="Moore M.J."/>
            <person name="Landis J.B."/>
            <person name="Lin N."/>
            <person name="Zhang H."/>
            <person name="Zhang X."/>
            <person name="Huang J."/>
            <person name="Zhang X."/>
            <person name="Sun H."/>
            <person name="Wang H."/>
        </authorList>
    </citation>
    <scope>NUCLEOTIDE SEQUENCE [LARGE SCALE GENOMIC DNA]</scope>
    <source>
        <strain evidence="1">TB1705</strain>
        <tissue evidence="1">Leaf</tissue>
    </source>
</reference>
<keyword evidence="2" id="KW-1185">Reference proteome</keyword>
<dbReference type="AlphaFoldDB" id="A0A7J7L8K2"/>
<dbReference type="EMBL" id="JACGCM010002537">
    <property type="protein sequence ID" value="KAF6138923.1"/>
    <property type="molecule type" value="Genomic_DNA"/>
</dbReference>
<protein>
    <submittedName>
        <fullName evidence="1">Uncharacterized protein</fullName>
    </submittedName>
</protein>
<dbReference type="OrthoDB" id="672127at2759"/>
<dbReference type="PANTHER" id="PTHR31170">
    <property type="entry name" value="BNAC04G53230D PROTEIN"/>
    <property type="match status" value="1"/>
</dbReference>
<dbReference type="Pfam" id="PF03140">
    <property type="entry name" value="DUF247"/>
    <property type="match status" value="1"/>
</dbReference>
<dbReference type="Proteomes" id="UP000541444">
    <property type="component" value="Unassembled WGS sequence"/>
</dbReference>